<keyword evidence="3" id="KW-0285">Flavoprotein</keyword>
<dbReference type="Gene3D" id="3.30.40.100">
    <property type="match status" value="1"/>
</dbReference>
<feature type="region of interest" description="Disordered" evidence="9">
    <location>
        <begin position="1"/>
        <end position="34"/>
    </location>
</feature>
<dbReference type="SUPFAM" id="SSF46689">
    <property type="entry name" value="Homeodomain-like"/>
    <property type="match status" value="1"/>
</dbReference>
<sequence length="791" mass="89375">MFQMKRSSRQVKPNTKYADDKEQSTEGPKKKCDRTGCPAVNPICFARATERCAGSKWTSRWYHVTLGEHYCNECFDHFYRSHKPGYAEFDKWKRNWSSKARTEPGITQYMVDQILPYWVQCRVSSCGKWRQLSRDLDLTPEFIDTFQCGMTTTQSNATKKMKHNTCTDPEDERVHYVQSPLWLIQNRITSYFKKSPAAPYLINYYADGVGLSPTEKTTEFTKEQKKNLCPYASPFLKGEYPLQAFVVTPDMMVPAEIEEFPLMAQECPYVYLAIRNLVLAIWSFNPKEWVTKEKCMRHIICRGLARVCCIESLQRILSFLTYKNFINQGLLSPPPSVLSQYKLSGSVIVIGSGVSGLSASYHLNSCGVKVTVIEAKSKFGGRIRDETLDGTVIVTSGQGLSGCTNNPLAIIAFQSGIELKEQSDTCRLITEDGQLVSESQDRRIEFHYNAILDIVSEWRKNKQDSSDLPLIKKFQELHDEFVNETQGYFSNGIFPQEEQHIIDFHHSNLEYACGAPLDQVSTLHWDQNEQLPQFGGPHMVVSNGYSAILSKLAEGLDIRYNTQVLHRYVKGSATLRYVHGITGTTHRYVIVTLPLAVLKAGSVSFKPQLPDAKLKAASALGAGQVEKVILQFDQNFWSQKVRGHQIFGHVPTCESQRGLFSVFYSSPCQQPGLHVLTSYIVSHGFSLMEGKTDAEIVEACLQVLKSLFPEKQIPLPMWSKVTHWKDDPYIGMAYSFIPVGCDGEAYDVMAESVADRVYFAGEATNRQFPQTVTGAYLSGVREARKILDSFS</sequence>
<dbReference type="PROSITE" id="PS51050">
    <property type="entry name" value="ZF_CW"/>
    <property type="match status" value="1"/>
</dbReference>
<evidence type="ECO:0000259" key="11">
    <source>
        <dbReference type="PROSITE" id="PS51050"/>
    </source>
</evidence>
<dbReference type="SUPFAM" id="SSF54373">
    <property type="entry name" value="FAD-linked reductases, C-terminal domain"/>
    <property type="match status" value="1"/>
</dbReference>
<evidence type="ECO:0000256" key="2">
    <source>
        <dbReference type="ARBA" id="ARBA00005995"/>
    </source>
</evidence>
<dbReference type="Pfam" id="PF01593">
    <property type="entry name" value="Amino_oxidase"/>
    <property type="match status" value="1"/>
</dbReference>
<feature type="domain" description="SWIRM" evidence="10">
    <location>
        <begin position="238"/>
        <end position="337"/>
    </location>
</feature>
<evidence type="ECO:0000313" key="13">
    <source>
        <dbReference type="Proteomes" id="UP001497497"/>
    </source>
</evidence>
<dbReference type="AlphaFoldDB" id="A0AAV2HYH1"/>
<evidence type="ECO:0000313" key="12">
    <source>
        <dbReference type="EMBL" id="CAL1538712.1"/>
    </source>
</evidence>
<dbReference type="Gene3D" id="3.90.660.10">
    <property type="match status" value="1"/>
</dbReference>
<dbReference type="InterPro" id="IPR002937">
    <property type="entry name" value="Amino_oxidase"/>
</dbReference>
<evidence type="ECO:0000256" key="9">
    <source>
        <dbReference type="SAM" id="MobiDB-lite"/>
    </source>
</evidence>
<dbReference type="InterPro" id="IPR009057">
    <property type="entry name" value="Homeodomain-like_sf"/>
</dbReference>
<evidence type="ECO:0000256" key="4">
    <source>
        <dbReference type="ARBA" id="ARBA00022723"/>
    </source>
</evidence>
<evidence type="ECO:0000256" key="1">
    <source>
        <dbReference type="ARBA" id="ARBA00001974"/>
    </source>
</evidence>
<reference evidence="12 13" key="1">
    <citation type="submission" date="2024-04" db="EMBL/GenBank/DDBJ databases">
        <authorList>
            <consortium name="Genoscope - CEA"/>
            <person name="William W."/>
        </authorList>
    </citation>
    <scope>NUCLEOTIDE SEQUENCE [LARGE SCALE GENOMIC DNA]</scope>
</reference>
<comment type="caution">
    <text evidence="12">The sequence shown here is derived from an EMBL/GenBank/DDBJ whole genome shotgun (WGS) entry which is preliminary data.</text>
</comment>
<evidence type="ECO:0000259" key="10">
    <source>
        <dbReference type="PROSITE" id="PS50934"/>
    </source>
</evidence>
<evidence type="ECO:0000256" key="6">
    <source>
        <dbReference type="ARBA" id="ARBA00022827"/>
    </source>
</evidence>
<feature type="compositionally biased region" description="Basic and acidic residues" evidence="9">
    <location>
        <begin position="17"/>
        <end position="34"/>
    </location>
</feature>
<keyword evidence="7" id="KW-0862">Zinc</keyword>
<dbReference type="PROSITE" id="PS50934">
    <property type="entry name" value="SWIRM"/>
    <property type="match status" value="1"/>
</dbReference>
<comment type="similarity">
    <text evidence="2">Belongs to the flavin monoamine oxidase family.</text>
</comment>
<comment type="cofactor">
    <cofactor evidence="1">
        <name>FAD</name>
        <dbReference type="ChEBI" id="CHEBI:57692"/>
    </cofactor>
</comment>
<dbReference type="Proteomes" id="UP001497497">
    <property type="component" value="Unassembled WGS sequence"/>
</dbReference>
<name>A0AAV2HYH1_LYMST</name>
<proteinExistence type="inferred from homology"/>
<evidence type="ECO:0000256" key="7">
    <source>
        <dbReference type="ARBA" id="ARBA00022833"/>
    </source>
</evidence>
<dbReference type="Gene3D" id="1.10.10.10">
    <property type="entry name" value="Winged helix-like DNA-binding domain superfamily/Winged helix DNA-binding domain"/>
    <property type="match status" value="1"/>
</dbReference>
<keyword evidence="13" id="KW-1185">Reference proteome</keyword>
<feature type="domain" description="CW-type" evidence="11">
    <location>
        <begin position="112"/>
        <end position="174"/>
    </location>
</feature>
<dbReference type="InterPro" id="IPR011124">
    <property type="entry name" value="Znf_CW"/>
</dbReference>
<dbReference type="InterPro" id="IPR007526">
    <property type="entry name" value="SWIRM"/>
</dbReference>
<dbReference type="InterPro" id="IPR036188">
    <property type="entry name" value="FAD/NAD-bd_sf"/>
</dbReference>
<accession>A0AAV2HYH1</accession>
<evidence type="ECO:0000256" key="8">
    <source>
        <dbReference type="ARBA" id="ARBA00023002"/>
    </source>
</evidence>
<dbReference type="EMBL" id="CAXITT010000310">
    <property type="protein sequence ID" value="CAL1538712.1"/>
    <property type="molecule type" value="Genomic_DNA"/>
</dbReference>
<protein>
    <recommendedName>
        <fullName evidence="14">Amine oxidase</fullName>
    </recommendedName>
</protein>
<dbReference type="Pfam" id="PF07496">
    <property type="entry name" value="zf-CW"/>
    <property type="match status" value="1"/>
</dbReference>
<gene>
    <name evidence="12" type="ORF">GSLYS_00012533001</name>
</gene>
<keyword evidence="8" id="KW-0560">Oxidoreductase</keyword>
<evidence type="ECO:0000256" key="3">
    <source>
        <dbReference type="ARBA" id="ARBA00022630"/>
    </source>
</evidence>
<dbReference type="Gene3D" id="3.50.50.60">
    <property type="entry name" value="FAD/NAD(P)-binding domain"/>
    <property type="match status" value="1"/>
</dbReference>
<dbReference type="GO" id="GO:0140682">
    <property type="term" value="F:FAD-dependent H3K4me/H3K4me3 demethylase activity"/>
    <property type="evidence" value="ECO:0007669"/>
    <property type="project" value="UniProtKB-ARBA"/>
</dbReference>
<keyword evidence="6" id="KW-0274">FAD</keyword>
<dbReference type="PANTHER" id="PTHR10742:SF410">
    <property type="entry name" value="LYSINE-SPECIFIC HISTONE DEMETHYLASE 2"/>
    <property type="match status" value="1"/>
</dbReference>
<dbReference type="GO" id="GO:0008270">
    <property type="term" value="F:zinc ion binding"/>
    <property type="evidence" value="ECO:0007669"/>
    <property type="project" value="UniProtKB-KW"/>
</dbReference>
<dbReference type="InterPro" id="IPR036388">
    <property type="entry name" value="WH-like_DNA-bd_sf"/>
</dbReference>
<evidence type="ECO:0008006" key="14">
    <source>
        <dbReference type="Google" id="ProtNLM"/>
    </source>
</evidence>
<dbReference type="SUPFAM" id="SSF51905">
    <property type="entry name" value="FAD/NAD(P)-binding domain"/>
    <property type="match status" value="1"/>
</dbReference>
<dbReference type="Pfam" id="PF04433">
    <property type="entry name" value="SWIRM"/>
    <property type="match status" value="1"/>
</dbReference>
<keyword evidence="5" id="KW-0863">Zinc-finger</keyword>
<keyword evidence="4" id="KW-0479">Metal-binding</keyword>
<dbReference type="InterPro" id="IPR050281">
    <property type="entry name" value="Flavin_monoamine_oxidase"/>
</dbReference>
<dbReference type="PANTHER" id="PTHR10742">
    <property type="entry name" value="FLAVIN MONOAMINE OXIDASE"/>
    <property type="match status" value="1"/>
</dbReference>
<organism evidence="12 13">
    <name type="scientific">Lymnaea stagnalis</name>
    <name type="common">Great pond snail</name>
    <name type="synonym">Helix stagnalis</name>
    <dbReference type="NCBI Taxonomy" id="6523"/>
    <lineage>
        <taxon>Eukaryota</taxon>
        <taxon>Metazoa</taxon>
        <taxon>Spiralia</taxon>
        <taxon>Lophotrochozoa</taxon>
        <taxon>Mollusca</taxon>
        <taxon>Gastropoda</taxon>
        <taxon>Heterobranchia</taxon>
        <taxon>Euthyneura</taxon>
        <taxon>Panpulmonata</taxon>
        <taxon>Hygrophila</taxon>
        <taxon>Lymnaeoidea</taxon>
        <taxon>Lymnaeidae</taxon>
        <taxon>Lymnaea</taxon>
    </lineage>
</organism>
<evidence type="ECO:0000256" key="5">
    <source>
        <dbReference type="ARBA" id="ARBA00022771"/>
    </source>
</evidence>